<dbReference type="GO" id="GO:0005666">
    <property type="term" value="C:RNA polymerase III complex"/>
    <property type="evidence" value="ECO:0007669"/>
    <property type="project" value="TreeGrafter"/>
</dbReference>
<dbReference type="Pfam" id="PF01193">
    <property type="entry name" value="RNA_pol_L"/>
    <property type="match status" value="1"/>
</dbReference>
<dbReference type="EMBL" id="CAUJNA010000684">
    <property type="protein sequence ID" value="CAJ1380124.1"/>
    <property type="molecule type" value="Genomic_DNA"/>
</dbReference>
<proteinExistence type="predicted"/>
<gene>
    <name evidence="4" type="ORF">EVOR1521_LOCUS8153</name>
</gene>
<dbReference type="InterPro" id="IPR036603">
    <property type="entry name" value="RBP11-like"/>
</dbReference>
<dbReference type="GO" id="GO:0006351">
    <property type="term" value="P:DNA-templated transcription"/>
    <property type="evidence" value="ECO:0007669"/>
    <property type="project" value="InterPro"/>
</dbReference>
<dbReference type="Proteomes" id="UP001178507">
    <property type="component" value="Unassembled WGS sequence"/>
</dbReference>
<organism evidence="4 5">
    <name type="scientific">Effrenium voratum</name>
    <dbReference type="NCBI Taxonomy" id="2562239"/>
    <lineage>
        <taxon>Eukaryota</taxon>
        <taxon>Sar</taxon>
        <taxon>Alveolata</taxon>
        <taxon>Dinophyceae</taxon>
        <taxon>Suessiales</taxon>
        <taxon>Symbiodiniaceae</taxon>
        <taxon>Effrenium</taxon>
    </lineage>
</organism>
<keyword evidence="1" id="KW-0240">DNA-directed RNA polymerase</keyword>
<dbReference type="InterPro" id="IPR036643">
    <property type="entry name" value="RNApol_insert_sf"/>
</dbReference>
<accession>A0AA36I301</accession>
<keyword evidence="2" id="KW-0804">Transcription</keyword>
<evidence type="ECO:0000313" key="5">
    <source>
        <dbReference type="Proteomes" id="UP001178507"/>
    </source>
</evidence>
<dbReference type="GO" id="GO:0005736">
    <property type="term" value="C:RNA polymerase I complex"/>
    <property type="evidence" value="ECO:0007669"/>
    <property type="project" value="TreeGrafter"/>
</dbReference>
<dbReference type="InterPro" id="IPR001514">
    <property type="entry name" value="DNA-dir_RNA_pol_30-40kDasu_CS"/>
</dbReference>
<evidence type="ECO:0000259" key="3">
    <source>
        <dbReference type="SMART" id="SM00662"/>
    </source>
</evidence>
<dbReference type="SUPFAM" id="SSF56553">
    <property type="entry name" value="Insert subdomain of RNA polymerase alpha subunit"/>
    <property type="match status" value="1"/>
</dbReference>
<dbReference type="PANTHER" id="PTHR11800">
    <property type="entry name" value="DNA-DIRECTED RNA POLYMERASE"/>
    <property type="match status" value="1"/>
</dbReference>
<dbReference type="SUPFAM" id="SSF55257">
    <property type="entry name" value="RBP11-like subunits of RNA polymerase"/>
    <property type="match status" value="1"/>
</dbReference>
<dbReference type="SMART" id="SM00662">
    <property type="entry name" value="RPOLD"/>
    <property type="match status" value="1"/>
</dbReference>
<dbReference type="PROSITE" id="PS00446">
    <property type="entry name" value="RNA_POL_D_30KD"/>
    <property type="match status" value="1"/>
</dbReference>
<feature type="domain" description="DNA-directed RNA polymerase RpoA/D/Rpb3-type" evidence="3">
    <location>
        <begin position="74"/>
        <end position="189"/>
    </location>
</feature>
<dbReference type="Gene3D" id="2.170.120.12">
    <property type="entry name" value="DNA-directed RNA polymerase, insert domain"/>
    <property type="match status" value="1"/>
</dbReference>
<name>A0AA36I301_9DINO</name>
<reference evidence="4" key="1">
    <citation type="submission" date="2023-08" db="EMBL/GenBank/DDBJ databases">
        <authorList>
            <person name="Chen Y."/>
            <person name="Shah S."/>
            <person name="Dougan E. K."/>
            <person name="Thang M."/>
            <person name="Chan C."/>
        </authorList>
    </citation>
    <scope>NUCLEOTIDE SEQUENCE</scope>
</reference>
<evidence type="ECO:0000313" key="4">
    <source>
        <dbReference type="EMBL" id="CAJ1380124.1"/>
    </source>
</evidence>
<evidence type="ECO:0000256" key="2">
    <source>
        <dbReference type="ARBA" id="ARBA00023163"/>
    </source>
</evidence>
<dbReference type="GO" id="GO:0003677">
    <property type="term" value="F:DNA binding"/>
    <property type="evidence" value="ECO:0007669"/>
    <property type="project" value="InterPro"/>
</dbReference>
<dbReference type="GO" id="GO:0046983">
    <property type="term" value="F:protein dimerization activity"/>
    <property type="evidence" value="ECO:0007669"/>
    <property type="project" value="InterPro"/>
</dbReference>
<evidence type="ECO:0000256" key="1">
    <source>
        <dbReference type="ARBA" id="ARBA00022478"/>
    </source>
</evidence>
<dbReference type="GO" id="GO:0003899">
    <property type="term" value="F:DNA-directed RNA polymerase activity"/>
    <property type="evidence" value="ECO:0007669"/>
    <property type="project" value="InterPro"/>
</dbReference>
<protein>
    <recommendedName>
        <fullName evidence="3">DNA-directed RNA polymerase RpoA/D/Rpb3-type domain-containing protein</fullName>
    </recommendedName>
</protein>
<dbReference type="InterPro" id="IPR050518">
    <property type="entry name" value="Rpo3/RPB3_RNA_Pol_subunit"/>
</dbReference>
<dbReference type="PANTHER" id="PTHR11800:SF13">
    <property type="entry name" value="DNA-DIRECTED RNA POLYMERASES I AND III SUBUNIT RPAC1"/>
    <property type="match status" value="1"/>
</dbReference>
<comment type="caution">
    <text evidence="4">The sequence shown here is derived from an EMBL/GenBank/DDBJ whole genome shotgun (WGS) entry which is preliminary data.</text>
</comment>
<dbReference type="AlphaFoldDB" id="A0AA36I301"/>
<sequence>MKRSRKSQEAASSKAAARIAEEQNLLRLTTEGPSNVDSKDFCGAFAALGLDNSWDPAAFKKGFKIQIHTLTDEHMVFDMIGIDPPLANAFRRILIAEVPTVAISRVTIYQNTSVIHDENLAHRLGLVPIKFEPNLLEVKTSDADFTEKDSIMFQLHAKCPQGQKKVSVYSRDLRWKELSADQLTALQAI</sequence>
<dbReference type="InterPro" id="IPR011263">
    <property type="entry name" value="DNA-dir_RNA_pol_RpoA/D/Rpb3"/>
</dbReference>
<keyword evidence="5" id="KW-1185">Reference proteome</keyword>